<keyword evidence="2" id="KW-1185">Reference proteome</keyword>
<dbReference type="AlphaFoldDB" id="G7QA70"/>
<accession>G7QA70</accession>
<reference evidence="2" key="1">
    <citation type="journal article" date="2015" name="Genome Announc.">
        <title>High-Quality Draft Genome Sequence of Desulfovibrio carbinoliphilus FW-101-2B, an Organic Acid-Oxidizing Sulfate-Reducing Bacterium Isolated from Uranium(VI)-Contaminated Groundwater.</title>
        <authorList>
            <person name="Ramsay B.D."/>
            <person name="Hwang C."/>
            <person name="Woo H.L."/>
            <person name="Carroll S.L."/>
            <person name="Lucas S."/>
            <person name="Han J."/>
            <person name="Lapidus A.L."/>
            <person name="Cheng J.F."/>
            <person name="Goodwin L.A."/>
            <person name="Pitluck S."/>
            <person name="Peters L."/>
            <person name="Chertkov O."/>
            <person name="Held B."/>
            <person name="Detter J.C."/>
            <person name="Han C.S."/>
            <person name="Tapia R."/>
            <person name="Land M.L."/>
            <person name="Hauser L.J."/>
            <person name="Kyrpides N.C."/>
            <person name="Ivanova N.N."/>
            <person name="Mikhailova N."/>
            <person name="Pagani I."/>
            <person name="Woyke T."/>
            <person name="Arkin A.P."/>
            <person name="Dehal P."/>
            <person name="Chivian D."/>
            <person name="Criddle C.S."/>
            <person name="Wu W."/>
            <person name="Chakraborty R."/>
            <person name="Hazen T.C."/>
            <person name="Fields M.W."/>
        </authorList>
    </citation>
    <scope>NUCLEOTIDE SEQUENCE [LARGE SCALE GENOMIC DNA]</scope>
    <source>
        <strain evidence="2">FW-101-2B</strain>
    </source>
</reference>
<protein>
    <submittedName>
        <fullName evidence="1">Uncharacterized protein</fullName>
    </submittedName>
</protein>
<gene>
    <name evidence="1" type="ORF">DFW101_2216</name>
</gene>
<evidence type="ECO:0000313" key="1">
    <source>
        <dbReference type="EMBL" id="EHJ48221.1"/>
    </source>
</evidence>
<dbReference type="OrthoDB" id="5471528at2"/>
<dbReference type="RefSeq" id="WP_009181600.1">
    <property type="nucleotide sequence ID" value="NZ_CM001368.1"/>
</dbReference>
<organism evidence="1 2">
    <name type="scientific">Solidesulfovibrio carbinoliphilus subsp. oakridgensis</name>
    <dbReference type="NCBI Taxonomy" id="694327"/>
    <lineage>
        <taxon>Bacteria</taxon>
        <taxon>Pseudomonadati</taxon>
        <taxon>Thermodesulfobacteriota</taxon>
        <taxon>Desulfovibrionia</taxon>
        <taxon>Desulfovibrionales</taxon>
        <taxon>Desulfovibrionaceae</taxon>
        <taxon>Solidesulfovibrio</taxon>
    </lineage>
</organism>
<dbReference type="STRING" id="694327.DFW101_2216"/>
<dbReference type="Proteomes" id="UP000004662">
    <property type="component" value="Chromosome"/>
</dbReference>
<name>G7QA70_9BACT</name>
<evidence type="ECO:0000313" key="2">
    <source>
        <dbReference type="Proteomes" id="UP000004662"/>
    </source>
</evidence>
<proteinExistence type="predicted"/>
<sequence>MKPDLRVYGEARGLSFEAWAGLAPDCPLEGADYRDGTLALEHEGRWVDANAFLESLALALSPGGEGQADVIDNDAWTISRYTLGPGKCESQTFAIDDVLENTKGEGNL</sequence>
<dbReference type="eggNOG" id="ENOG502ZVE9">
    <property type="taxonomic scope" value="Bacteria"/>
</dbReference>
<dbReference type="EMBL" id="CM001368">
    <property type="protein sequence ID" value="EHJ48221.1"/>
    <property type="molecule type" value="Genomic_DNA"/>
</dbReference>
<dbReference type="HOGENOM" id="CLU_146586_1_0_7"/>